<evidence type="ECO:0000313" key="8">
    <source>
        <dbReference type="EMBL" id="TBN55990.1"/>
    </source>
</evidence>
<evidence type="ECO:0000256" key="3">
    <source>
        <dbReference type="ARBA" id="ARBA00022692"/>
    </source>
</evidence>
<evidence type="ECO:0000256" key="1">
    <source>
        <dbReference type="ARBA" id="ARBA00004651"/>
    </source>
</evidence>
<keyword evidence="4 6" id="KW-1133">Transmembrane helix</keyword>
<evidence type="ECO:0000256" key="2">
    <source>
        <dbReference type="ARBA" id="ARBA00022475"/>
    </source>
</evidence>
<feature type="domain" description="ABC3 transporter permease C-terminal" evidence="7">
    <location>
        <begin position="788"/>
        <end position="901"/>
    </location>
</feature>
<comment type="caution">
    <text evidence="8">The sequence shown here is derived from an EMBL/GenBank/DDBJ whole genome shotgun (WGS) entry which is preliminary data.</text>
</comment>
<dbReference type="EMBL" id="SISG01000001">
    <property type="protein sequence ID" value="TBN55990.1"/>
    <property type="molecule type" value="Genomic_DNA"/>
</dbReference>
<keyword evidence="9" id="KW-1185">Reference proteome</keyword>
<proteinExistence type="predicted"/>
<name>A0A4Q9GUZ1_9MICO</name>
<reference evidence="9" key="1">
    <citation type="submission" date="2019-02" db="EMBL/GenBank/DDBJ databases">
        <title>Glaciihabitans arcticus sp. nov., a psychrotolerant bacterium isolated from polar soil.</title>
        <authorList>
            <person name="Dahal R.H."/>
        </authorList>
    </citation>
    <scope>NUCLEOTIDE SEQUENCE [LARGE SCALE GENOMIC DNA]</scope>
    <source>
        <strain evidence="9">RP-3-7</strain>
    </source>
</reference>
<evidence type="ECO:0000256" key="4">
    <source>
        <dbReference type="ARBA" id="ARBA00022989"/>
    </source>
</evidence>
<evidence type="ECO:0000259" key="7">
    <source>
        <dbReference type="Pfam" id="PF02687"/>
    </source>
</evidence>
<dbReference type="RefSeq" id="WP_130980101.1">
    <property type="nucleotide sequence ID" value="NZ_SISG01000001.1"/>
</dbReference>
<dbReference type="Pfam" id="PF02687">
    <property type="entry name" value="FtsX"/>
    <property type="match status" value="1"/>
</dbReference>
<organism evidence="8 9">
    <name type="scientific">Glaciihabitans arcticus</name>
    <dbReference type="NCBI Taxonomy" id="2668039"/>
    <lineage>
        <taxon>Bacteria</taxon>
        <taxon>Bacillati</taxon>
        <taxon>Actinomycetota</taxon>
        <taxon>Actinomycetes</taxon>
        <taxon>Micrococcales</taxon>
        <taxon>Microbacteriaceae</taxon>
        <taxon>Glaciihabitans</taxon>
    </lineage>
</organism>
<gene>
    <name evidence="8" type="ORF">EYE40_00455</name>
</gene>
<feature type="transmembrane region" description="Helical" evidence="6">
    <location>
        <begin position="782"/>
        <end position="806"/>
    </location>
</feature>
<feature type="transmembrane region" description="Helical" evidence="6">
    <location>
        <begin position="340"/>
        <end position="364"/>
    </location>
</feature>
<evidence type="ECO:0000256" key="5">
    <source>
        <dbReference type="ARBA" id="ARBA00023136"/>
    </source>
</evidence>
<dbReference type="GO" id="GO:0005886">
    <property type="term" value="C:plasma membrane"/>
    <property type="evidence" value="ECO:0007669"/>
    <property type="project" value="UniProtKB-SubCell"/>
</dbReference>
<evidence type="ECO:0000256" key="6">
    <source>
        <dbReference type="SAM" id="Phobius"/>
    </source>
</evidence>
<feature type="transmembrane region" description="Helical" evidence="6">
    <location>
        <begin position="178"/>
        <end position="200"/>
    </location>
</feature>
<evidence type="ECO:0000313" key="9">
    <source>
        <dbReference type="Proteomes" id="UP000294194"/>
    </source>
</evidence>
<dbReference type="Proteomes" id="UP000294194">
    <property type="component" value="Unassembled WGS sequence"/>
</dbReference>
<feature type="transmembrane region" description="Helical" evidence="6">
    <location>
        <begin position="835"/>
        <end position="858"/>
    </location>
</feature>
<protein>
    <submittedName>
        <fullName evidence="8">FtsX-like permease family protein</fullName>
    </submittedName>
</protein>
<dbReference type="InterPro" id="IPR003838">
    <property type="entry name" value="ABC3_permease_C"/>
</dbReference>
<accession>A0A4Q9GUZ1</accession>
<sequence length="913" mass="91813">MRSRSRTGWLGLSARGAVSHSGLLGALGALVFGVALLLAGLGGYLAVSATSAATSTLDSVGDSQRSFTIQARRADDPATQRTAADAVIGLGLDRAAIEVTVEDRSEGGQDYVRWTIVPHPTGFTAAAIPGIIERVDDLQRAFGDDPAIGAGGVTVDGSLTTTLNDIQRRIGAEQGASLVPLALIGIIGLVALGQVARLLAGARGPELGLIRSRGATLRRLGLGAALEALAVALPAALLGTGTVLLAFTLVYPAIAVNPSLWIVPLATALATAGIVAASTVSTARTASLSAPAFGSRGRTAIGAVSIVLVLVIAGVSFLQFRVYGSPLVVTDSGQTRVEPFIAAAPALLLLASVVVGLALFAPLVRLAELSTARGRGARPSLPLRQVARRVGLHAVSVTVVALAIGSMLLATGYSGTLARVSGLPPALRAGGDLRVVGDGLPSLDELADAPSVTAVAPVLATSAQLGGDSAELVAIPAARIAEVMNDLDGSLDTARISELLAADPGGIGLGSNELEATLTVDVGAEIEADFPEAERGPATITVTLVTLDESGTVTTSTLDPIEAPAPDASATVTRIVELPAGEHRLLTIGVSVGPDRVVRRHTVTLDALTGVPELALTEWGAEFGTEEELPAEYLPAVATTGVGVEFTGYNFLSSVRLIAPGVGVGTGVPVVASEAVATRLSLEVGDTVSLRSPLLGEAFDVVIVGTVPAVPGTTNALGFVADLATATAALSATPDSEGTAASNQYWLASDDPAATAAALNLGDAAEVTVATPGDDAPTSTTIALWLGALGALLLAAATVYSGNVMVSRARRGELRVLHALGMTRREIGAARRLEVGVVVLFGVLLGGASGYLAALLTISDLARSATLGLPLSLPVPLLFDLMPLAILAGAALVVLSAVAAVAGTSATRGPVTR</sequence>
<feature type="transmembrane region" description="Helical" evidence="6">
    <location>
        <begin position="260"/>
        <end position="280"/>
    </location>
</feature>
<feature type="transmembrane region" description="Helical" evidence="6">
    <location>
        <begin position="221"/>
        <end position="254"/>
    </location>
</feature>
<keyword evidence="3 6" id="KW-0812">Transmembrane</keyword>
<keyword evidence="5 6" id="KW-0472">Membrane</keyword>
<comment type="subcellular location">
    <subcellularLocation>
        <location evidence="1">Cell membrane</location>
        <topology evidence="1">Multi-pass membrane protein</topology>
    </subcellularLocation>
</comment>
<feature type="transmembrane region" description="Helical" evidence="6">
    <location>
        <begin position="878"/>
        <end position="903"/>
    </location>
</feature>
<feature type="transmembrane region" description="Helical" evidence="6">
    <location>
        <begin position="390"/>
        <end position="413"/>
    </location>
</feature>
<feature type="transmembrane region" description="Helical" evidence="6">
    <location>
        <begin position="300"/>
        <end position="320"/>
    </location>
</feature>
<dbReference type="AlphaFoldDB" id="A0A4Q9GUZ1"/>
<feature type="transmembrane region" description="Helical" evidence="6">
    <location>
        <begin position="21"/>
        <end position="47"/>
    </location>
</feature>
<keyword evidence="2" id="KW-1003">Cell membrane</keyword>